<gene>
    <name evidence="1" type="ORF">AC625_08925</name>
</gene>
<evidence type="ECO:0000313" key="2">
    <source>
        <dbReference type="Proteomes" id="UP000037146"/>
    </source>
</evidence>
<dbReference type="InterPro" id="IPR017642">
    <property type="entry name" value="DNA_S_mod_DndB"/>
</dbReference>
<dbReference type="STRING" id="1679170.AC625_08925"/>
<proteinExistence type="predicted"/>
<dbReference type="Pfam" id="PF14072">
    <property type="entry name" value="DndB"/>
    <property type="match status" value="1"/>
</dbReference>
<protein>
    <recommendedName>
        <fullName evidence="3">DGQHR domain-containing protein</fullName>
    </recommendedName>
</protein>
<comment type="caution">
    <text evidence="1">The sequence shown here is derived from an EMBL/GenBank/DDBJ whole genome shotgun (WGS) entry which is preliminary data.</text>
</comment>
<evidence type="ECO:0008006" key="3">
    <source>
        <dbReference type="Google" id="ProtNLM"/>
    </source>
</evidence>
<evidence type="ECO:0000313" key="1">
    <source>
        <dbReference type="EMBL" id="KMY49646.1"/>
    </source>
</evidence>
<dbReference type="AlphaFoldDB" id="A0A0K9GSQ3"/>
<reference evidence="2" key="1">
    <citation type="submission" date="2015-07" db="EMBL/GenBank/DDBJ databases">
        <title>Genome sequencing project for genomic taxonomy and phylogenomics of Bacillus-like bacteria.</title>
        <authorList>
            <person name="Liu B."/>
            <person name="Wang J."/>
            <person name="Zhu Y."/>
            <person name="Liu G."/>
            <person name="Chen Q."/>
            <person name="Chen Z."/>
            <person name="Lan J."/>
            <person name="Che J."/>
            <person name="Ge C."/>
            <person name="Shi H."/>
            <person name="Pan Z."/>
            <person name="Liu X."/>
        </authorList>
    </citation>
    <scope>NUCLEOTIDE SEQUENCE [LARGE SCALE GENOMIC DNA]</scope>
    <source>
        <strain evidence="2">FJAT-27997</strain>
    </source>
</reference>
<organism evidence="1 2">
    <name type="scientific">Peribacillus loiseleuriae</name>
    <dbReference type="NCBI Taxonomy" id="1679170"/>
    <lineage>
        <taxon>Bacteria</taxon>
        <taxon>Bacillati</taxon>
        <taxon>Bacillota</taxon>
        <taxon>Bacilli</taxon>
        <taxon>Bacillales</taxon>
        <taxon>Bacillaceae</taxon>
        <taxon>Peribacillus</taxon>
    </lineage>
</organism>
<accession>A0A0K9GSQ3</accession>
<name>A0A0K9GSQ3_9BACI</name>
<sequence>MIVNKSPDELIEYLLLNLKLVKENDKKINKIKNELVTNNNFIPGAAQELINSTEDDLSDLDLRLICLLTEHIYVATGDKKLKTDEWFTPKEIKTSTLYDYAYETHVDSIKLPLTMPDPFLKIDDKNYIGYWDAQYANQLLSDLLSYNPETQRETRKIQRNNQIEFAIKIYPHSIKEMTAKLLKGKLGYTTITINALVGTSDTGKELSYNPKNMTLTVNEGTELNILDGMHRLTAIKNALEINPNVKHKVQVAIKNFNLPQAKEFLADISKQNAISKDRVKELEKNRFSDDAMNYLNLESDLKDRISVDGHVSVGSNEIVRYGVLSDAINSEFIMKSRLDADKVGERLSKFFYYLFGLYPDEFINDVNRIKKKSYINTNRMFAGYVVLAKRMVEENISFENIKDILDSIDFDRKNPLWKEIGYVNSSGAIHSGSERNIMNFFRNLDLNKSMEEN</sequence>
<dbReference type="Proteomes" id="UP000037146">
    <property type="component" value="Unassembled WGS sequence"/>
</dbReference>
<dbReference type="PATRIC" id="fig|1679170.3.peg.1949"/>
<dbReference type="OrthoDB" id="2399905at2"/>
<dbReference type="EMBL" id="LFZW01000001">
    <property type="protein sequence ID" value="KMY49646.1"/>
    <property type="molecule type" value="Genomic_DNA"/>
</dbReference>
<dbReference type="RefSeq" id="WP_049680987.1">
    <property type="nucleotide sequence ID" value="NZ_LFZW01000001.1"/>
</dbReference>
<keyword evidence="2" id="KW-1185">Reference proteome</keyword>